<name>A0ABW3KL52_9FLAO</name>
<evidence type="ECO:0000256" key="11">
    <source>
        <dbReference type="ARBA" id="ARBA00049091"/>
    </source>
</evidence>
<evidence type="ECO:0000256" key="5">
    <source>
        <dbReference type="ARBA" id="ARBA00023002"/>
    </source>
</evidence>
<comment type="catalytic activity">
    <reaction evidence="11">
        <text>a hydroperoxide + [thioredoxin]-dithiol = an alcohol + [thioredoxin]-disulfide + H2O</text>
        <dbReference type="Rhea" id="RHEA:62620"/>
        <dbReference type="Rhea" id="RHEA-COMP:10698"/>
        <dbReference type="Rhea" id="RHEA-COMP:10700"/>
        <dbReference type="ChEBI" id="CHEBI:15377"/>
        <dbReference type="ChEBI" id="CHEBI:29950"/>
        <dbReference type="ChEBI" id="CHEBI:30879"/>
        <dbReference type="ChEBI" id="CHEBI:35924"/>
        <dbReference type="ChEBI" id="CHEBI:50058"/>
        <dbReference type="EC" id="1.11.1.24"/>
    </reaction>
</comment>
<dbReference type="PANTHER" id="PTHR42801:SF7">
    <property type="entry name" value="SLL1159 PROTEIN"/>
    <property type="match status" value="1"/>
</dbReference>
<evidence type="ECO:0000256" key="8">
    <source>
        <dbReference type="ARBA" id="ARBA00032824"/>
    </source>
</evidence>
<dbReference type="Proteomes" id="UP001597086">
    <property type="component" value="Unassembled WGS sequence"/>
</dbReference>
<protein>
    <recommendedName>
        <fullName evidence="2">thioredoxin-dependent peroxiredoxin</fullName>
        <ecNumber evidence="2">1.11.1.24</ecNumber>
    </recommendedName>
    <alternativeName>
        <fullName evidence="8">Thioredoxin peroxidase</fullName>
    </alternativeName>
    <alternativeName>
        <fullName evidence="10">Thioredoxin-dependent peroxiredoxin Bcp</fullName>
    </alternativeName>
</protein>
<accession>A0ABW3KL52</accession>
<evidence type="ECO:0000256" key="1">
    <source>
        <dbReference type="ARBA" id="ARBA00003330"/>
    </source>
</evidence>
<comment type="similarity">
    <text evidence="9">Belongs to the peroxiredoxin family. BCP/PrxQ subfamily.</text>
</comment>
<evidence type="ECO:0000256" key="3">
    <source>
        <dbReference type="ARBA" id="ARBA00022559"/>
    </source>
</evidence>
<keyword evidence="6" id="KW-1015">Disulfide bond</keyword>
<keyword evidence="4" id="KW-0049">Antioxidant</keyword>
<dbReference type="InterPro" id="IPR050924">
    <property type="entry name" value="Peroxiredoxin_BCP/PrxQ"/>
</dbReference>
<evidence type="ECO:0000256" key="7">
    <source>
        <dbReference type="ARBA" id="ARBA00023284"/>
    </source>
</evidence>
<dbReference type="SUPFAM" id="SSF52833">
    <property type="entry name" value="Thioredoxin-like"/>
    <property type="match status" value="1"/>
</dbReference>
<reference evidence="14" key="1">
    <citation type="journal article" date="2019" name="Int. J. Syst. Evol. Microbiol.">
        <title>The Global Catalogue of Microorganisms (GCM) 10K type strain sequencing project: providing services to taxonomists for standard genome sequencing and annotation.</title>
        <authorList>
            <consortium name="The Broad Institute Genomics Platform"/>
            <consortium name="The Broad Institute Genome Sequencing Center for Infectious Disease"/>
            <person name="Wu L."/>
            <person name="Ma J."/>
        </authorList>
    </citation>
    <scope>NUCLEOTIDE SEQUENCE [LARGE SCALE GENOMIC DNA]</scope>
    <source>
        <strain evidence="14">CCUG 56098</strain>
    </source>
</reference>
<dbReference type="RefSeq" id="WP_386113236.1">
    <property type="nucleotide sequence ID" value="NZ_JBHTKM010000001.1"/>
</dbReference>
<comment type="caution">
    <text evidence="13">The sequence shown here is derived from an EMBL/GenBank/DDBJ whole genome shotgun (WGS) entry which is preliminary data.</text>
</comment>
<keyword evidence="14" id="KW-1185">Reference proteome</keyword>
<dbReference type="CDD" id="cd02970">
    <property type="entry name" value="PRX_like2"/>
    <property type="match status" value="1"/>
</dbReference>
<organism evidence="13 14">
    <name type="scientific">Winogradskyella rapida</name>
    <dbReference type="NCBI Taxonomy" id="549701"/>
    <lineage>
        <taxon>Bacteria</taxon>
        <taxon>Pseudomonadati</taxon>
        <taxon>Bacteroidota</taxon>
        <taxon>Flavobacteriia</taxon>
        <taxon>Flavobacteriales</taxon>
        <taxon>Flavobacteriaceae</taxon>
        <taxon>Winogradskyella</taxon>
    </lineage>
</organism>
<comment type="function">
    <text evidence="1">Thiol-specific peroxidase that catalyzes the reduction of hydrogen peroxide and organic hydroperoxides to water and alcohols, respectively. Plays a role in cell protection against oxidative stress by detoxifying peroxides and as sensor of hydrogen peroxide-mediated signaling events.</text>
</comment>
<keyword evidence="7" id="KW-0676">Redox-active center</keyword>
<dbReference type="InterPro" id="IPR036249">
    <property type="entry name" value="Thioredoxin-like_sf"/>
</dbReference>
<evidence type="ECO:0000313" key="13">
    <source>
        <dbReference type="EMBL" id="MFD1014489.1"/>
    </source>
</evidence>
<proteinExistence type="inferred from homology"/>
<keyword evidence="5" id="KW-0560">Oxidoreductase</keyword>
<evidence type="ECO:0000256" key="2">
    <source>
        <dbReference type="ARBA" id="ARBA00013017"/>
    </source>
</evidence>
<dbReference type="EMBL" id="JBHTKM010000001">
    <property type="protein sequence ID" value="MFD1014489.1"/>
    <property type="molecule type" value="Genomic_DNA"/>
</dbReference>
<dbReference type="InterPro" id="IPR013766">
    <property type="entry name" value="Thioredoxin_domain"/>
</dbReference>
<feature type="domain" description="Thioredoxin" evidence="12">
    <location>
        <begin position="49"/>
        <end position="220"/>
    </location>
</feature>
<keyword evidence="3" id="KW-0575">Peroxidase</keyword>
<dbReference type="Pfam" id="PF00578">
    <property type="entry name" value="AhpC-TSA"/>
    <property type="match status" value="1"/>
</dbReference>
<gene>
    <name evidence="13" type="ORF">ACFQ13_01035</name>
</gene>
<dbReference type="InterPro" id="IPR000866">
    <property type="entry name" value="AhpC/TSA"/>
</dbReference>
<evidence type="ECO:0000256" key="4">
    <source>
        <dbReference type="ARBA" id="ARBA00022862"/>
    </source>
</evidence>
<evidence type="ECO:0000256" key="9">
    <source>
        <dbReference type="ARBA" id="ARBA00038489"/>
    </source>
</evidence>
<evidence type="ECO:0000313" key="14">
    <source>
        <dbReference type="Proteomes" id="UP001597086"/>
    </source>
</evidence>
<dbReference type="PANTHER" id="PTHR42801">
    <property type="entry name" value="THIOREDOXIN-DEPENDENT PEROXIDE REDUCTASE"/>
    <property type="match status" value="1"/>
</dbReference>
<evidence type="ECO:0000256" key="6">
    <source>
        <dbReference type="ARBA" id="ARBA00023157"/>
    </source>
</evidence>
<dbReference type="EC" id="1.11.1.24" evidence="2"/>
<dbReference type="Gene3D" id="3.40.30.10">
    <property type="entry name" value="Glutaredoxin"/>
    <property type="match status" value="1"/>
</dbReference>
<sequence>MSNDNTSPLKSQLDAKRANFERTADAEKQAIYKAGFEDVEQSGILELAKQVGDQAPDFTLNNAVGEPVSLTDYLKKGPVVLTWYRGGWCPYCNLTLQQLQKELPNFKAKGAQLLALTPELPDASVSTAEKNDLQFEVLSDIGNQVAKNYGIVFELTEAVAKIYNASFGLNEHNGDSSNALPLAATYIINEEGKIDYAYLNTDYRNRAEPSEITAFLNHNF</sequence>
<evidence type="ECO:0000259" key="12">
    <source>
        <dbReference type="PROSITE" id="PS51352"/>
    </source>
</evidence>
<evidence type="ECO:0000256" key="10">
    <source>
        <dbReference type="ARBA" id="ARBA00042639"/>
    </source>
</evidence>
<dbReference type="PROSITE" id="PS51352">
    <property type="entry name" value="THIOREDOXIN_2"/>
    <property type="match status" value="1"/>
</dbReference>